<keyword evidence="4" id="KW-0949">S-adenosyl-L-methionine</keyword>
<dbReference type="AlphaFoldDB" id="A0A4Q9FPT4"/>
<dbReference type="InterPro" id="IPR029063">
    <property type="entry name" value="SAM-dependent_MTases_sf"/>
</dbReference>
<dbReference type="OrthoDB" id="9778208at2"/>
<evidence type="ECO:0000256" key="4">
    <source>
        <dbReference type="ARBA" id="ARBA00022691"/>
    </source>
</evidence>
<keyword evidence="1" id="KW-0597">Phosphoprotein</keyword>
<sequence>MQRDNKNPIENYWSKRYKEQNTGWDIGMTSTPLKTYIDQLENKNLKILIPGAGNAYEAEYLFKNRFNNVYILDIAKAPLEAFQKRVPNFPSKHIIQGNFFDHKNKYDLILEQTFFCSFPPLPETRKACAEKMVNLLKPKGKLVGLWFNFPLTSDMEKRPFGGSKEEYLNYFKPYFNIKTFEKCYNSIPPRMGNELFGIFEKQ</sequence>
<protein>
    <submittedName>
        <fullName evidence="5">Methyltransferase domain-containing protein</fullName>
    </submittedName>
</protein>
<accession>A0A4Q9FPT4</accession>
<keyword evidence="6" id="KW-1185">Reference proteome</keyword>
<comment type="caution">
    <text evidence="5">The sequence shown here is derived from an EMBL/GenBank/DDBJ whole genome shotgun (WGS) entry which is preliminary data.</text>
</comment>
<dbReference type="EMBL" id="SIRS01000002">
    <property type="protein sequence ID" value="TBN17431.1"/>
    <property type="molecule type" value="Genomic_DNA"/>
</dbReference>
<organism evidence="5 6">
    <name type="scientific">Hyunsoonleella pacifica</name>
    <dbReference type="NCBI Taxonomy" id="1080224"/>
    <lineage>
        <taxon>Bacteria</taxon>
        <taxon>Pseudomonadati</taxon>
        <taxon>Bacteroidota</taxon>
        <taxon>Flavobacteriia</taxon>
        <taxon>Flavobacteriales</taxon>
        <taxon>Flavobacteriaceae</taxon>
    </lineage>
</organism>
<reference evidence="5 6" key="1">
    <citation type="journal article" date="2015" name="Int. J. Syst. Evol. Microbiol.">
        <title>Hyunsoonleella pacifica sp. nov., isolated from seawater of South Pacific Gyre.</title>
        <authorList>
            <person name="Gao X."/>
            <person name="Zhang Z."/>
            <person name="Dai X."/>
            <person name="Zhang X.H."/>
        </authorList>
    </citation>
    <scope>NUCLEOTIDE SEQUENCE [LARGE SCALE GENOMIC DNA]</scope>
    <source>
        <strain evidence="5 6">SW033</strain>
    </source>
</reference>
<dbReference type="CDD" id="cd02440">
    <property type="entry name" value="AdoMet_MTases"/>
    <property type="match status" value="1"/>
</dbReference>
<dbReference type="GO" id="GO:0032259">
    <property type="term" value="P:methylation"/>
    <property type="evidence" value="ECO:0007669"/>
    <property type="project" value="UniProtKB-KW"/>
</dbReference>
<evidence type="ECO:0000256" key="1">
    <source>
        <dbReference type="ARBA" id="ARBA00022553"/>
    </source>
</evidence>
<gene>
    <name evidence="5" type="ORF">EYD46_03700</name>
</gene>
<proteinExistence type="predicted"/>
<dbReference type="PANTHER" id="PTHR32183">
    <property type="match status" value="1"/>
</dbReference>
<name>A0A4Q9FPT4_9FLAO</name>
<evidence type="ECO:0000256" key="2">
    <source>
        <dbReference type="ARBA" id="ARBA00022603"/>
    </source>
</evidence>
<dbReference type="InterPro" id="IPR008854">
    <property type="entry name" value="TPMT"/>
</dbReference>
<dbReference type="PROSITE" id="PS51585">
    <property type="entry name" value="SAM_MT_TPMT"/>
    <property type="match status" value="1"/>
</dbReference>
<dbReference type="RefSeq" id="WP_130935723.1">
    <property type="nucleotide sequence ID" value="NZ_BMEE01000001.1"/>
</dbReference>
<dbReference type="Gene3D" id="3.40.50.150">
    <property type="entry name" value="Vaccinia Virus protein VP39"/>
    <property type="match status" value="1"/>
</dbReference>
<dbReference type="PANTHER" id="PTHR32183:SF11">
    <property type="entry name" value="THIOL METHYLTRANSFERASE 2-RELATED"/>
    <property type="match status" value="1"/>
</dbReference>
<dbReference type="SUPFAM" id="SSF53335">
    <property type="entry name" value="S-adenosyl-L-methionine-dependent methyltransferases"/>
    <property type="match status" value="1"/>
</dbReference>
<keyword evidence="3 5" id="KW-0808">Transferase</keyword>
<dbReference type="Pfam" id="PF05724">
    <property type="entry name" value="TPMT"/>
    <property type="match status" value="1"/>
</dbReference>
<dbReference type="GO" id="GO:0008757">
    <property type="term" value="F:S-adenosylmethionine-dependent methyltransferase activity"/>
    <property type="evidence" value="ECO:0007669"/>
    <property type="project" value="InterPro"/>
</dbReference>
<evidence type="ECO:0000313" key="5">
    <source>
        <dbReference type="EMBL" id="TBN17431.1"/>
    </source>
</evidence>
<keyword evidence="2 5" id="KW-0489">Methyltransferase</keyword>
<evidence type="ECO:0000256" key="3">
    <source>
        <dbReference type="ARBA" id="ARBA00022679"/>
    </source>
</evidence>
<evidence type="ECO:0000313" key="6">
    <source>
        <dbReference type="Proteomes" id="UP000292372"/>
    </source>
</evidence>
<dbReference type="Proteomes" id="UP000292372">
    <property type="component" value="Unassembled WGS sequence"/>
</dbReference>